<dbReference type="AlphaFoldDB" id="A0A0F9DNE5"/>
<evidence type="ECO:0000313" key="1">
    <source>
        <dbReference type="EMBL" id="KKL55316.1"/>
    </source>
</evidence>
<feature type="non-terminal residue" evidence="1">
    <location>
        <position position="127"/>
    </location>
</feature>
<comment type="caution">
    <text evidence="1">The sequence shown here is derived from an EMBL/GenBank/DDBJ whole genome shotgun (WGS) entry which is preliminary data.</text>
</comment>
<gene>
    <name evidence="1" type="ORF">LCGC14_2256650</name>
</gene>
<protein>
    <submittedName>
        <fullName evidence="1">Uncharacterized protein</fullName>
    </submittedName>
</protein>
<sequence>MLMQKSVLERFIAKYNLSGAAESVLWITDDDSLGTRFISDDKNVLGIVRTTEATFEPGEYSIYDTAQLWRQLGVLEEDINVRINKKNNKATSLGLRDASSKVTFVLSKKEVIPDVPDLKQLPEFDVV</sequence>
<dbReference type="Gene3D" id="3.70.10.10">
    <property type="match status" value="1"/>
</dbReference>
<organism evidence="1">
    <name type="scientific">marine sediment metagenome</name>
    <dbReference type="NCBI Taxonomy" id="412755"/>
    <lineage>
        <taxon>unclassified sequences</taxon>
        <taxon>metagenomes</taxon>
        <taxon>ecological metagenomes</taxon>
    </lineage>
</organism>
<accession>A0A0F9DNE5</accession>
<name>A0A0F9DNE5_9ZZZZ</name>
<reference evidence="1" key="1">
    <citation type="journal article" date="2015" name="Nature">
        <title>Complex archaea that bridge the gap between prokaryotes and eukaryotes.</title>
        <authorList>
            <person name="Spang A."/>
            <person name="Saw J.H."/>
            <person name="Jorgensen S.L."/>
            <person name="Zaremba-Niedzwiedzka K."/>
            <person name="Martijn J."/>
            <person name="Lind A.E."/>
            <person name="van Eijk R."/>
            <person name="Schleper C."/>
            <person name="Guy L."/>
            <person name="Ettema T.J."/>
        </authorList>
    </citation>
    <scope>NUCLEOTIDE SEQUENCE</scope>
</reference>
<proteinExistence type="predicted"/>
<dbReference type="EMBL" id="LAZR01030881">
    <property type="protein sequence ID" value="KKL55316.1"/>
    <property type="molecule type" value="Genomic_DNA"/>
</dbReference>